<comment type="caution">
    <text evidence="2">The sequence shown here is derived from an EMBL/GenBank/DDBJ whole genome shotgun (WGS) entry which is preliminary data.</text>
</comment>
<protein>
    <recommendedName>
        <fullName evidence="4">Secreted protein</fullName>
    </recommendedName>
</protein>
<keyword evidence="3" id="KW-1185">Reference proteome</keyword>
<proteinExistence type="predicted"/>
<evidence type="ECO:0000256" key="1">
    <source>
        <dbReference type="SAM" id="MobiDB-lite"/>
    </source>
</evidence>
<dbReference type="Proteomes" id="UP001430953">
    <property type="component" value="Unassembled WGS sequence"/>
</dbReference>
<organism evidence="2 3">
    <name type="scientific">Cardiocondyla obscurior</name>
    <dbReference type="NCBI Taxonomy" id="286306"/>
    <lineage>
        <taxon>Eukaryota</taxon>
        <taxon>Metazoa</taxon>
        <taxon>Ecdysozoa</taxon>
        <taxon>Arthropoda</taxon>
        <taxon>Hexapoda</taxon>
        <taxon>Insecta</taxon>
        <taxon>Pterygota</taxon>
        <taxon>Neoptera</taxon>
        <taxon>Endopterygota</taxon>
        <taxon>Hymenoptera</taxon>
        <taxon>Apocrita</taxon>
        <taxon>Aculeata</taxon>
        <taxon>Formicoidea</taxon>
        <taxon>Formicidae</taxon>
        <taxon>Myrmicinae</taxon>
        <taxon>Cardiocondyla</taxon>
    </lineage>
</organism>
<dbReference type="AlphaFoldDB" id="A0AAW2GL80"/>
<sequence length="105" mass="12486">MFALIIMLRVFLKTLDRSSPFKLSHTAQKPILSGEWTQRIGRSRAAARDPRSTSATSVREIERTHTVKICSRTREREEKKKREREREKERHTRPCHREACAVFYF</sequence>
<feature type="region of interest" description="Disordered" evidence="1">
    <location>
        <begin position="70"/>
        <end position="93"/>
    </location>
</feature>
<gene>
    <name evidence="2" type="ORF">PUN28_003508</name>
</gene>
<name>A0AAW2GL80_9HYME</name>
<evidence type="ECO:0008006" key="4">
    <source>
        <dbReference type="Google" id="ProtNLM"/>
    </source>
</evidence>
<dbReference type="EMBL" id="JADYXP020000003">
    <property type="protein sequence ID" value="KAL0128283.1"/>
    <property type="molecule type" value="Genomic_DNA"/>
</dbReference>
<evidence type="ECO:0000313" key="2">
    <source>
        <dbReference type="EMBL" id="KAL0128283.1"/>
    </source>
</evidence>
<feature type="compositionally biased region" description="Basic and acidic residues" evidence="1">
    <location>
        <begin position="72"/>
        <end position="93"/>
    </location>
</feature>
<evidence type="ECO:0000313" key="3">
    <source>
        <dbReference type="Proteomes" id="UP001430953"/>
    </source>
</evidence>
<accession>A0AAW2GL80</accession>
<reference evidence="2 3" key="1">
    <citation type="submission" date="2023-03" db="EMBL/GenBank/DDBJ databases">
        <title>High recombination rates correlate with genetic variation in Cardiocondyla obscurior ants.</title>
        <authorList>
            <person name="Errbii M."/>
        </authorList>
    </citation>
    <scope>NUCLEOTIDE SEQUENCE [LARGE SCALE GENOMIC DNA]</scope>
    <source>
        <strain evidence="2">Alpha-2009</strain>
        <tissue evidence="2">Whole body</tissue>
    </source>
</reference>